<keyword evidence="1" id="KW-0812">Transmembrane</keyword>
<sequence>MEKAASASASAMERDLEEWEFLSDDGFVDLARPDTGKGGALLSRARGPGFGVPKGLLDVNYFVCPPPHLLLLPPGSPGSELADDKDPDAGFAGGIKVAPRVMLANQEVISQVFFRKLGESEFADMKMDSPPRSPTSRGVKPLAEAIAGPVVEYEEKGGVSPHEEEEEEVVESEIEGGRGFWESFGFSIWRWRIKGVGALCSIGVAAAAATICIFVLSGRQRQKHQQQNQKLQFQIYHDDQSFKQVVQQAARLNHAISVVRGVPATRAHVSFGGYYDGL</sequence>
<accession>A0A1D1YMG3</accession>
<name>A0A1D1YMG3_9ARAE</name>
<keyword evidence="1" id="KW-1133">Transmembrane helix</keyword>
<dbReference type="PANTHER" id="PTHR33646">
    <property type="entry name" value="GB|AAF00631.1"/>
    <property type="match status" value="1"/>
</dbReference>
<dbReference type="InterPro" id="IPR049224">
    <property type="entry name" value="DUF6821"/>
</dbReference>
<evidence type="ECO:0000256" key="1">
    <source>
        <dbReference type="SAM" id="Phobius"/>
    </source>
</evidence>
<dbReference type="InterPro" id="IPR045883">
    <property type="entry name" value="At4g13530-like"/>
</dbReference>
<organism evidence="3">
    <name type="scientific">Anthurium amnicola</name>
    <dbReference type="NCBI Taxonomy" id="1678845"/>
    <lineage>
        <taxon>Eukaryota</taxon>
        <taxon>Viridiplantae</taxon>
        <taxon>Streptophyta</taxon>
        <taxon>Embryophyta</taxon>
        <taxon>Tracheophyta</taxon>
        <taxon>Spermatophyta</taxon>
        <taxon>Magnoliopsida</taxon>
        <taxon>Liliopsida</taxon>
        <taxon>Araceae</taxon>
        <taxon>Pothoideae</taxon>
        <taxon>Potheae</taxon>
        <taxon>Anthurium</taxon>
    </lineage>
</organism>
<dbReference type="PANTHER" id="PTHR33646:SF2">
    <property type="entry name" value="F20H23.8 PROTEIN"/>
    <property type="match status" value="1"/>
</dbReference>
<feature type="transmembrane region" description="Helical" evidence="1">
    <location>
        <begin position="196"/>
        <end position="216"/>
    </location>
</feature>
<dbReference type="EMBL" id="GDJX01012129">
    <property type="protein sequence ID" value="JAT55807.1"/>
    <property type="molecule type" value="Transcribed_RNA"/>
</dbReference>
<dbReference type="AlphaFoldDB" id="A0A1D1YMG3"/>
<dbReference type="Pfam" id="PF20705">
    <property type="entry name" value="DUF6821"/>
    <property type="match status" value="1"/>
</dbReference>
<proteinExistence type="predicted"/>
<reference evidence="3" key="1">
    <citation type="submission" date="2015-07" db="EMBL/GenBank/DDBJ databases">
        <title>Transcriptome Assembly of Anthurium amnicola.</title>
        <authorList>
            <person name="Suzuki J."/>
        </authorList>
    </citation>
    <scope>NUCLEOTIDE SEQUENCE</scope>
</reference>
<protein>
    <submittedName>
        <fullName evidence="3">Vacuolar protein sorting-associated protein 26</fullName>
    </submittedName>
</protein>
<keyword evidence="1" id="KW-0472">Membrane</keyword>
<evidence type="ECO:0000259" key="2">
    <source>
        <dbReference type="Pfam" id="PF20705"/>
    </source>
</evidence>
<feature type="domain" description="DUF6821" evidence="2">
    <location>
        <begin position="105"/>
        <end position="278"/>
    </location>
</feature>
<gene>
    <name evidence="3" type="primary">Vps26</name>
    <name evidence="3" type="ORF">g.94080</name>
</gene>
<evidence type="ECO:0000313" key="3">
    <source>
        <dbReference type="EMBL" id="JAT55807.1"/>
    </source>
</evidence>